<sequence>MLVTLLVLLLLILIGLLCWALGLRFPLRMSHCCQSLTLQAEASTVDGSECQPQLPASPLPSTVLSSCSAFLHAFLPFRDVGFATWSVKRHGNPGRLTCPPSTHLCPWLGSLCHSQPRTAGKWTRDASCCSLDQVSDNVHSVASSSVPQEFAACVQPRSRQHDIPAGCSYNGSAKEASCPVADKVGQHVVDWSLPMTKSRTRPYDIGMGLLLRQDPEDYDEWNRQKRKFLSLSCTKAMGSDPGRGFCRTSIAASKDENSRTLELMAAALEGSRACNCVKCCSNLTGQSCSTWLPYNESGLIEFRSPSSSCIAAALVNHRVTSASSTSSCASIGCLNNMSVSSTESGSETSANGKQHGAKLAEMVCLGENSEWIMKPCKQEPFGRGIAKIIHIM</sequence>
<protein>
    <submittedName>
        <fullName evidence="1">Uncharacterized protein</fullName>
    </submittedName>
</protein>
<accession>A0A448WKI9</accession>
<evidence type="ECO:0000313" key="2">
    <source>
        <dbReference type="Proteomes" id="UP000784294"/>
    </source>
</evidence>
<reference evidence="1" key="1">
    <citation type="submission" date="2018-11" db="EMBL/GenBank/DDBJ databases">
        <authorList>
            <consortium name="Pathogen Informatics"/>
        </authorList>
    </citation>
    <scope>NUCLEOTIDE SEQUENCE</scope>
</reference>
<keyword evidence="2" id="KW-1185">Reference proteome</keyword>
<gene>
    <name evidence="1" type="ORF">PXEA_LOCUS7450</name>
</gene>
<dbReference type="Proteomes" id="UP000784294">
    <property type="component" value="Unassembled WGS sequence"/>
</dbReference>
<organism evidence="1 2">
    <name type="scientific">Protopolystoma xenopodis</name>
    <dbReference type="NCBI Taxonomy" id="117903"/>
    <lineage>
        <taxon>Eukaryota</taxon>
        <taxon>Metazoa</taxon>
        <taxon>Spiralia</taxon>
        <taxon>Lophotrochozoa</taxon>
        <taxon>Platyhelminthes</taxon>
        <taxon>Monogenea</taxon>
        <taxon>Polyopisthocotylea</taxon>
        <taxon>Polystomatidea</taxon>
        <taxon>Polystomatidae</taxon>
        <taxon>Protopolystoma</taxon>
    </lineage>
</organism>
<dbReference type="EMBL" id="CAAALY010019710">
    <property type="protein sequence ID" value="VEL14010.1"/>
    <property type="molecule type" value="Genomic_DNA"/>
</dbReference>
<name>A0A448WKI9_9PLAT</name>
<dbReference type="AlphaFoldDB" id="A0A448WKI9"/>
<proteinExistence type="predicted"/>
<evidence type="ECO:0000313" key="1">
    <source>
        <dbReference type="EMBL" id="VEL14010.1"/>
    </source>
</evidence>
<comment type="caution">
    <text evidence="1">The sequence shown here is derived from an EMBL/GenBank/DDBJ whole genome shotgun (WGS) entry which is preliminary data.</text>
</comment>